<dbReference type="EMBL" id="ADAS02000470">
    <property type="protein sequence ID" value="OAV87318.1"/>
    <property type="molecule type" value="Genomic_DNA"/>
</dbReference>
<reference evidence="3" key="4">
    <citation type="submission" date="2025-05" db="UniProtKB">
        <authorList>
            <consortium name="EnsemblFungi"/>
        </authorList>
    </citation>
    <scope>IDENTIFICATION</scope>
    <source>
        <strain evidence="3">isolate 1-1 / race 1 (BBBD)</strain>
    </source>
</reference>
<feature type="compositionally biased region" description="Polar residues" evidence="1">
    <location>
        <begin position="203"/>
        <end position="237"/>
    </location>
</feature>
<evidence type="ECO:0000313" key="4">
    <source>
        <dbReference type="Proteomes" id="UP000005240"/>
    </source>
</evidence>
<feature type="compositionally biased region" description="Polar residues" evidence="1">
    <location>
        <begin position="23"/>
        <end position="36"/>
    </location>
</feature>
<gene>
    <name evidence="2" type="ORF">PTTG_29477</name>
</gene>
<dbReference type="Proteomes" id="UP000005240">
    <property type="component" value="Unassembled WGS sequence"/>
</dbReference>
<dbReference type="OrthoDB" id="2507498at2759"/>
<feature type="region of interest" description="Disordered" evidence="1">
    <location>
        <begin position="1"/>
        <end position="105"/>
    </location>
</feature>
<feature type="compositionally biased region" description="Pro residues" evidence="1">
    <location>
        <begin position="377"/>
        <end position="387"/>
    </location>
</feature>
<reference evidence="2" key="1">
    <citation type="submission" date="2009-11" db="EMBL/GenBank/DDBJ databases">
        <authorList>
            <consortium name="The Broad Institute Genome Sequencing Platform"/>
            <person name="Ward D."/>
            <person name="Feldgarden M."/>
            <person name="Earl A."/>
            <person name="Young S.K."/>
            <person name="Zeng Q."/>
            <person name="Koehrsen M."/>
            <person name="Alvarado L."/>
            <person name="Berlin A."/>
            <person name="Bochicchio J."/>
            <person name="Borenstein D."/>
            <person name="Chapman S.B."/>
            <person name="Chen Z."/>
            <person name="Engels R."/>
            <person name="Freedman E."/>
            <person name="Gellesch M."/>
            <person name="Goldberg J."/>
            <person name="Griggs A."/>
            <person name="Gujja S."/>
            <person name="Heilman E."/>
            <person name="Heiman D."/>
            <person name="Hepburn T."/>
            <person name="Howarth C."/>
            <person name="Jen D."/>
            <person name="Larson L."/>
            <person name="Lewis B."/>
            <person name="Mehta T."/>
            <person name="Park D."/>
            <person name="Pearson M."/>
            <person name="Roberts A."/>
            <person name="Saif S."/>
            <person name="Shea T."/>
            <person name="Shenoy N."/>
            <person name="Sisk P."/>
            <person name="Stolte C."/>
            <person name="Sykes S."/>
            <person name="Thomson T."/>
            <person name="Walk T."/>
            <person name="White J."/>
            <person name="Yandava C."/>
            <person name="Izard J."/>
            <person name="Baranova O.V."/>
            <person name="Blanton J.M."/>
            <person name="Tanner A.C."/>
            <person name="Dewhirst F.E."/>
            <person name="Haas B."/>
            <person name="Nusbaum C."/>
            <person name="Birren B."/>
        </authorList>
    </citation>
    <scope>NUCLEOTIDE SEQUENCE [LARGE SCALE GENOMIC DNA]</scope>
    <source>
        <strain evidence="2">1-1 BBBD Race 1</strain>
    </source>
</reference>
<feature type="region of interest" description="Disordered" evidence="1">
    <location>
        <begin position="560"/>
        <end position="597"/>
    </location>
</feature>
<dbReference type="AlphaFoldDB" id="A0A180G3Z4"/>
<evidence type="ECO:0000313" key="3">
    <source>
        <dbReference type="EnsemblFungi" id="PTTG_29477-t43_1-p1"/>
    </source>
</evidence>
<reference evidence="3 4" key="3">
    <citation type="journal article" date="2017" name="G3 (Bethesda)">
        <title>Comparative analysis highlights variable genome content of wheat rusts and divergence of the mating loci.</title>
        <authorList>
            <person name="Cuomo C.A."/>
            <person name="Bakkeren G."/>
            <person name="Khalil H.B."/>
            <person name="Panwar V."/>
            <person name="Joly D."/>
            <person name="Linning R."/>
            <person name="Sakthikumar S."/>
            <person name="Song X."/>
            <person name="Adiconis X."/>
            <person name="Fan L."/>
            <person name="Goldberg J.M."/>
            <person name="Levin J.Z."/>
            <person name="Young S."/>
            <person name="Zeng Q."/>
            <person name="Anikster Y."/>
            <person name="Bruce M."/>
            <person name="Wang M."/>
            <person name="Yin C."/>
            <person name="McCallum B."/>
            <person name="Szabo L.J."/>
            <person name="Hulbert S."/>
            <person name="Chen X."/>
            <person name="Fellers J.P."/>
        </authorList>
    </citation>
    <scope>NUCLEOTIDE SEQUENCE</scope>
    <source>
        <strain evidence="4">Isolate 1-1 / race 1 (BBBD)</strain>
        <strain evidence="3">isolate 1-1 / race 1 (BBBD)</strain>
    </source>
</reference>
<feature type="compositionally biased region" description="Polar residues" evidence="1">
    <location>
        <begin position="252"/>
        <end position="285"/>
    </location>
</feature>
<feature type="compositionally biased region" description="Polar residues" evidence="1">
    <location>
        <begin position="325"/>
        <end position="338"/>
    </location>
</feature>
<evidence type="ECO:0000256" key="1">
    <source>
        <dbReference type="SAM" id="MobiDB-lite"/>
    </source>
</evidence>
<name>A0A180G3Z4_PUCT1</name>
<dbReference type="VEuPathDB" id="FungiDB:PTTG_29477"/>
<feature type="compositionally biased region" description="Acidic residues" evidence="1">
    <location>
        <begin position="561"/>
        <end position="570"/>
    </location>
</feature>
<dbReference type="EnsemblFungi" id="PTTG_29477-t43_1">
    <property type="protein sequence ID" value="PTTG_29477-t43_1-p1"/>
    <property type="gene ID" value="PTTG_29477"/>
</dbReference>
<proteinExistence type="predicted"/>
<accession>A0A180G3Z4</accession>
<keyword evidence="4" id="KW-1185">Reference proteome</keyword>
<sequence length="859" mass="95275">MPPKRRRQIPRIIPPSPSDPQPTLHQTLAPRQTRSGKTFGAPGESSIRSRRRHPRHLTPGSPPHSPPRAARKRKSRAVLEDSDSEESTNDQTYEPRITRPRRGSAPKELTVIDGQAHQQTTNEATGIEGTRQPRRTINFPWGFSIPLPELSQTDRHLSLFAPVEEEKMRFVLREIGCSVVGKTRPQLVNLCIRFAQLIESLPSNSSQSALPNASPTPVTTLSNSTNIPSNGATQQSHDNLKPPSPRPSRSPLGNTPQTPDATHSNPTNIPSNGGPQQLNSNNLNVPSLRPSWSPLGQAPSRSPLGNAPSCSPLRNTPSRSPPGNAAQTPEATNSNPAQVQGADPTSIVEDLIQWNTPPNARKTPPWRNIPNRRNLPPDSPNTPPNPRHQPMYIGSPGPSSVPVICHAGDPASLPGLNTDLPKNHDGDHAEASSNHSDGALHTMQDNQIAIIELLQTHSKKFSDLQDNIAITLRNQQEIKEKLESLSGVILHQNVRPGRPARANPMESNVPAPQAFPRTARLKQLLKLHFESLFGLPAGADLPPSPPTTSEKAKWRVHIDDDSPDDAEMECDGNNPESDKEASDPQFPYRGGPGHPWASQEQLKIMHRMLREKGMERFRMDLTLRLDDPENKFCLSVARDIFVQLVECGEYEGLQPHKCEADFILQQLTEYVRDKFARKVRESAKFPMAVQLLRAKEKSRSTQKLTVRNNRMKSALEIGGLQPLFPIIKACTSDDETDDEITPAPVACGSSSRRKKEVKYCKARQLVWRSKEVTQAFVLLDEYREKKISSTCKARRGIPARLQRRPPCPKISTIKPAQALAKDAYDKDWLEAQNQIIVDELNVVSQPVMKKILSRLQSLA</sequence>
<feature type="compositionally biased region" description="Basic and acidic residues" evidence="1">
    <location>
        <begin position="421"/>
        <end position="430"/>
    </location>
</feature>
<feature type="region of interest" description="Disordered" evidence="1">
    <location>
        <begin position="355"/>
        <end position="389"/>
    </location>
</feature>
<feature type="region of interest" description="Disordered" evidence="1">
    <location>
        <begin position="406"/>
        <end position="435"/>
    </location>
</feature>
<reference evidence="2" key="2">
    <citation type="submission" date="2016-05" db="EMBL/GenBank/DDBJ databases">
        <title>Comparative analysis highlights variable genome content of wheat rusts and divergence of the mating loci.</title>
        <authorList>
            <person name="Cuomo C.A."/>
            <person name="Bakkeren G."/>
            <person name="Szabo L."/>
            <person name="Khalil H."/>
            <person name="Joly D."/>
            <person name="Goldberg J."/>
            <person name="Young S."/>
            <person name="Zeng Q."/>
            <person name="Fellers J."/>
        </authorList>
    </citation>
    <scope>NUCLEOTIDE SEQUENCE [LARGE SCALE GENOMIC DNA]</scope>
    <source>
        <strain evidence="2">1-1 BBBD Race 1</strain>
    </source>
</reference>
<evidence type="ECO:0000313" key="2">
    <source>
        <dbReference type="EMBL" id="OAV87318.1"/>
    </source>
</evidence>
<organism evidence="2">
    <name type="scientific">Puccinia triticina (isolate 1-1 / race 1 (BBBD))</name>
    <name type="common">Brown leaf rust fungus</name>
    <dbReference type="NCBI Taxonomy" id="630390"/>
    <lineage>
        <taxon>Eukaryota</taxon>
        <taxon>Fungi</taxon>
        <taxon>Dikarya</taxon>
        <taxon>Basidiomycota</taxon>
        <taxon>Pucciniomycotina</taxon>
        <taxon>Pucciniomycetes</taxon>
        <taxon>Pucciniales</taxon>
        <taxon>Pucciniaceae</taxon>
        <taxon>Puccinia</taxon>
    </lineage>
</organism>
<protein>
    <submittedName>
        <fullName evidence="2 3">Uncharacterized protein</fullName>
    </submittedName>
</protein>
<feature type="region of interest" description="Disordered" evidence="1">
    <location>
        <begin position="536"/>
        <end position="555"/>
    </location>
</feature>
<feature type="compositionally biased region" description="Polar residues" evidence="1">
    <location>
        <begin position="308"/>
        <end position="318"/>
    </location>
</feature>
<feature type="region of interest" description="Disordered" evidence="1">
    <location>
        <begin position="203"/>
        <end position="342"/>
    </location>
</feature>